<keyword evidence="3" id="KW-1185">Reference proteome</keyword>
<dbReference type="EMBL" id="FWPT01000004">
    <property type="protein sequence ID" value="SMA44824.1"/>
    <property type="molecule type" value="Genomic_DNA"/>
</dbReference>
<gene>
    <name evidence="2" type="ORF">EHSB41UT_01805</name>
</gene>
<dbReference type="SUPFAM" id="SSF48452">
    <property type="entry name" value="TPR-like"/>
    <property type="match status" value="1"/>
</dbReference>
<proteinExistence type="predicted"/>
<feature type="repeat" description="TPR" evidence="1">
    <location>
        <begin position="60"/>
        <end position="93"/>
    </location>
</feature>
<dbReference type="InterPro" id="IPR019734">
    <property type="entry name" value="TPR_rpt"/>
</dbReference>
<name>A0A1X7AIA6_9GAMM</name>
<sequence>MSYIQAAGKSLRLLAAVGILALGGCSQFGGTSVNPYSSVSQTDNYAYLEKLTAEGRPAATGQLLSDGRIAWQDGDLNEALQKFSRALRISPDDGLIYYYLARIRKEEGEYGKAISLARRGLAFAHNPLLREHLDRLIASTEQSEWNSTI</sequence>
<organism evidence="2 3">
    <name type="scientific">Parendozoicomonas haliclonae</name>
    <dbReference type="NCBI Taxonomy" id="1960125"/>
    <lineage>
        <taxon>Bacteria</taxon>
        <taxon>Pseudomonadati</taxon>
        <taxon>Pseudomonadota</taxon>
        <taxon>Gammaproteobacteria</taxon>
        <taxon>Oceanospirillales</taxon>
        <taxon>Endozoicomonadaceae</taxon>
        <taxon>Parendozoicomonas</taxon>
    </lineage>
</organism>
<evidence type="ECO:0000256" key="1">
    <source>
        <dbReference type="PROSITE-ProRule" id="PRU00339"/>
    </source>
</evidence>
<dbReference type="Pfam" id="PF14559">
    <property type="entry name" value="TPR_19"/>
    <property type="match status" value="1"/>
</dbReference>
<dbReference type="SMART" id="SM00028">
    <property type="entry name" value="TPR"/>
    <property type="match status" value="2"/>
</dbReference>
<evidence type="ECO:0000313" key="3">
    <source>
        <dbReference type="Proteomes" id="UP000196573"/>
    </source>
</evidence>
<dbReference type="Gene3D" id="1.25.40.10">
    <property type="entry name" value="Tetratricopeptide repeat domain"/>
    <property type="match status" value="1"/>
</dbReference>
<accession>A0A1X7AIA6</accession>
<keyword evidence="1" id="KW-0802">TPR repeat</keyword>
<dbReference type="AlphaFoldDB" id="A0A1X7AIA6"/>
<protein>
    <submittedName>
        <fullName evidence="2">Tetratricopeptide repeat protein</fullName>
    </submittedName>
</protein>
<dbReference type="Proteomes" id="UP000196573">
    <property type="component" value="Unassembled WGS sequence"/>
</dbReference>
<dbReference type="InterPro" id="IPR011990">
    <property type="entry name" value="TPR-like_helical_dom_sf"/>
</dbReference>
<evidence type="ECO:0000313" key="2">
    <source>
        <dbReference type="EMBL" id="SMA44824.1"/>
    </source>
</evidence>
<dbReference type="PROSITE" id="PS50005">
    <property type="entry name" value="TPR"/>
    <property type="match status" value="1"/>
</dbReference>
<reference evidence="2 3" key="1">
    <citation type="submission" date="2017-03" db="EMBL/GenBank/DDBJ databases">
        <authorList>
            <person name="Afonso C.L."/>
            <person name="Miller P.J."/>
            <person name="Scott M.A."/>
            <person name="Spackman E."/>
            <person name="Goraichik I."/>
            <person name="Dimitrov K.M."/>
            <person name="Suarez D.L."/>
            <person name="Swayne D.E."/>
        </authorList>
    </citation>
    <scope>NUCLEOTIDE SEQUENCE [LARGE SCALE GENOMIC DNA]</scope>
    <source>
        <strain evidence="2">SB41UT1</strain>
    </source>
</reference>
<dbReference type="RefSeq" id="WP_087109051.1">
    <property type="nucleotide sequence ID" value="NZ_CBCSCN010000002.1"/>
</dbReference>
<dbReference type="OrthoDB" id="6196966at2"/>